<evidence type="ECO:0000256" key="3">
    <source>
        <dbReference type="ARBA" id="ARBA00022741"/>
    </source>
</evidence>
<keyword evidence="3" id="KW-0547">Nucleotide-binding</keyword>
<dbReference type="Gene3D" id="3.90.640.10">
    <property type="entry name" value="Actin, Chain A, domain 4"/>
    <property type="match status" value="1"/>
</dbReference>
<dbReference type="InterPro" id="IPR018181">
    <property type="entry name" value="Heat_shock_70_CS"/>
</dbReference>
<comment type="similarity">
    <text evidence="1">Belongs to the heat shock protein 70 family.</text>
</comment>
<dbReference type="AlphaFoldDB" id="A0A3M2KXD4"/>
<gene>
    <name evidence="7" type="ORF">EBN03_27135</name>
</gene>
<dbReference type="Gene3D" id="2.60.34.10">
    <property type="entry name" value="Substrate Binding Domain Of DNAk, Chain A, domain 1"/>
    <property type="match status" value="1"/>
</dbReference>
<dbReference type="PRINTS" id="PR00301">
    <property type="entry name" value="HEATSHOCK70"/>
</dbReference>
<dbReference type="Gene3D" id="3.30.420.40">
    <property type="match status" value="2"/>
</dbReference>
<reference evidence="7 8" key="1">
    <citation type="submission" date="2018-10" db="EMBL/GenBank/DDBJ databases">
        <title>Isolation from cow dung.</title>
        <authorList>
            <person name="Ling L."/>
        </authorList>
    </citation>
    <scope>NUCLEOTIDE SEQUENCE [LARGE SCALE GENOMIC DNA]</scope>
    <source>
        <strain evidence="7 8">NEAU-LL90</strain>
    </source>
</reference>
<dbReference type="PROSITE" id="PS00297">
    <property type="entry name" value="HSP70_1"/>
    <property type="match status" value="1"/>
</dbReference>
<keyword evidence="4" id="KW-0067">ATP-binding</keyword>
<dbReference type="InterPro" id="IPR043129">
    <property type="entry name" value="ATPase_NBD"/>
</dbReference>
<keyword evidence="2" id="KW-0597">Phosphoprotein</keyword>
<keyword evidence="6" id="KW-0143">Chaperone</keyword>
<evidence type="ECO:0000313" key="7">
    <source>
        <dbReference type="EMBL" id="RMI29110.1"/>
    </source>
</evidence>
<dbReference type="Pfam" id="PF00012">
    <property type="entry name" value="HSP70"/>
    <property type="match status" value="2"/>
</dbReference>
<dbReference type="SUPFAM" id="SSF100920">
    <property type="entry name" value="Heat shock protein 70kD (HSP70), peptide-binding domain"/>
    <property type="match status" value="1"/>
</dbReference>
<name>A0A3M2KXD4_9NOCA</name>
<keyword evidence="5" id="KW-0346">Stress response</keyword>
<dbReference type="PANTHER" id="PTHR19375">
    <property type="entry name" value="HEAT SHOCK PROTEIN 70KDA"/>
    <property type="match status" value="1"/>
</dbReference>
<dbReference type="GO" id="GO:0005524">
    <property type="term" value="F:ATP binding"/>
    <property type="evidence" value="ECO:0007669"/>
    <property type="project" value="UniProtKB-KW"/>
</dbReference>
<dbReference type="RefSeq" id="WP_122190980.1">
    <property type="nucleotide sequence ID" value="NZ_RFFH01000016.1"/>
</dbReference>
<dbReference type="InterPro" id="IPR013126">
    <property type="entry name" value="Hsp_70_fam"/>
</dbReference>
<keyword evidence="8" id="KW-1185">Reference proteome</keyword>
<dbReference type="SUPFAM" id="SSF53067">
    <property type="entry name" value="Actin-like ATPase domain"/>
    <property type="match status" value="2"/>
</dbReference>
<dbReference type="EMBL" id="RFFH01000016">
    <property type="protein sequence ID" value="RMI29110.1"/>
    <property type="molecule type" value="Genomic_DNA"/>
</dbReference>
<dbReference type="CDD" id="cd24029">
    <property type="entry name" value="ASKHA_NBD_HSP70_DnaK_HscA_HscC"/>
    <property type="match status" value="1"/>
</dbReference>
<sequence length="830" mass="90939">MTRTTVDFGIDLGTTNSAVAVLRGVEAEVIKNNEDADTTPSAVWIDKRDKLRVGRAAKERSESDPDNTAAEFKLRMGTAQETVRFAASGRELTPPQLSAEVLKSLRADVAQRLGEDIEAAVVTVPAAFDMSSCEATRAAAEAAGLRFAPLLQEPTAAALAYGYQAADENARWLVYDLGGGTFDAAVIQLRDGEFTVLNHRGDNYLGGKLIDWRIVEELLIPAVRTEFGLPDLARGSARWRPVVNKLKLHAEKAKIALSRGNSADIEIDLDDGTGRHRFEFYYELQRADVERLAEPLLTRSVNLCRKAIEEAHLGSGDIAKLILVGGPTLSPYLREHLTDPERGLGIPLDFSQDPMTVVARGAAIFAGTQRIPGGSAPVAVAGGFTVQLEYPPVGPDREPLVIGVIAGADGTVPAGLNVELVNSAARPPWRSGKVPVGENGAFQTYLFAETGTANTFEIELTDATGTRRELSPNTLSYTVGAVETQPPLIHSLSVGLADNSTVKLIERGAPLPARARKRLRTAAAVHRGGRTGLIRIPVLEGEHARADRNRIIGRLDITADQIERSVPEGSEIEVTLEIDASRMMVARAYLPYLDTEFENVVDLRTESLPDPAELRRETDLELQRLADVRARHKSVGNPTSELLLMRIDDEQTVTDVQQLVDAAASDPDAAVAAAQRLRDLRAAIDEAEDELMWPSLVVRAQEMLGYVRRAVDDVGDDIYRRQYDQLDVSVREAIDSRAPDLLRQRTGELNSLWRRVLDHTGELQVIIFERLARDRNEMLDLHQADELIEEGRTAVRAGEINRLRMINTRLRALFAEPPAEPDPFSTIRSA</sequence>
<evidence type="ECO:0000256" key="5">
    <source>
        <dbReference type="ARBA" id="ARBA00023016"/>
    </source>
</evidence>
<evidence type="ECO:0000256" key="4">
    <source>
        <dbReference type="ARBA" id="ARBA00022840"/>
    </source>
</evidence>
<evidence type="ECO:0000256" key="1">
    <source>
        <dbReference type="ARBA" id="ARBA00007381"/>
    </source>
</evidence>
<dbReference type="OrthoDB" id="9766019at2"/>
<dbReference type="Proteomes" id="UP000279275">
    <property type="component" value="Unassembled WGS sequence"/>
</dbReference>
<accession>A0A3M2KXD4</accession>
<protein>
    <submittedName>
        <fullName evidence="7">Hsp70 family protein</fullName>
    </submittedName>
</protein>
<evidence type="ECO:0000313" key="8">
    <source>
        <dbReference type="Proteomes" id="UP000279275"/>
    </source>
</evidence>
<evidence type="ECO:0000256" key="6">
    <source>
        <dbReference type="ARBA" id="ARBA00023186"/>
    </source>
</evidence>
<organism evidence="7 8">
    <name type="scientific">Nocardia stercoris</name>
    <dbReference type="NCBI Taxonomy" id="2483361"/>
    <lineage>
        <taxon>Bacteria</taxon>
        <taxon>Bacillati</taxon>
        <taxon>Actinomycetota</taxon>
        <taxon>Actinomycetes</taxon>
        <taxon>Mycobacteriales</taxon>
        <taxon>Nocardiaceae</taxon>
        <taxon>Nocardia</taxon>
    </lineage>
</organism>
<dbReference type="InterPro" id="IPR029047">
    <property type="entry name" value="HSP70_peptide-bd_sf"/>
</dbReference>
<proteinExistence type="inferred from homology"/>
<dbReference type="GO" id="GO:0140662">
    <property type="term" value="F:ATP-dependent protein folding chaperone"/>
    <property type="evidence" value="ECO:0007669"/>
    <property type="project" value="InterPro"/>
</dbReference>
<evidence type="ECO:0000256" key="2">
    <source>
        <dbReference type="ARBA" id="ARBA00022553"/>
    </source>
</evidence>
<comment type="caution">
    <text evidence="7">The sequence shown here is derived from an EMBL/GenBank/DDBJ whole genome shotgun (WGS) entry which is preliminary data.</text>
</comment>